<dbReference type="Gene3D" id="3.40.50.12780">
    <property type="entry name" value="N-terminal domain of ligase-like"/>
    <property type="match status" value="1"/>
</dbReference>
<sequence>MIINFQNFEIENYAANNAFEQQVLDFVKVWLNNDKFISVKTSGSTGVPKIISVEKEKMRNSARMTCDFLNLKSGQSALLCLPVDYISGKMMIVRGIERNLILHVKSPELKALQEIKENINFCAMTPLQVENSIENLSRINKIIIGGAKVSEDLKNKIQEKLQLENTESEIYETYGMSETLSHIALRMIYPKNEDFFKAFDEIDISVDNRNCLRINAPTLNPEILQTNDIVEMVDEKRFKFIGRADFIINSGGIKISPEILEKKVKETLTSELVFVGLDDIVLGEKLVLVIEGEEDNEISGIISALEFPSKNHRPKNIYFLKSFPRTETGKILRKDIKVLIENLK</sequence>
<dbReference type="STRING" id="1125876.SAMN05443292_2969"/>
<dbReference type="GO" id="GO:0031956">
    <property type="term" value="F:medium-chain fatty acid-CoA ligase activity"/>
    <property type="evidence" value="ECO:0007669"/>
    <property type="project" value="TreeGrafter"/>
</dbReference>
<organism evidence="4 5">
    <name type="scientific">Halpernia frigidisoli</name>
    <dbReference type="NCBI Taxonomy" id="1125876"/>
    <lineage>
        <taxon>Bacteria</taxon>
        <taxon>Pseudomonadati</taxon>
        <taxon>Bacteroidota</taxon>
        <taxon>Flavobacteriia</taxon>
        <taxon>Flavobacteriales</taxon>
        <taxon>Weeksellaceae</taxon>
        <taxon>Chryseobacterium group</taxon>
        <taxon>Halpernia</taxon>
    </lineage>
</organism>
<dbReference type="AlphaFoldDB" id="A0A1I3J732"/>
<gene>
    <name evidence="4" type="ORF">SAMN05443292_2969</name>
</gene>
<dbReference type="OrthoDB" id="8870348at2"/>
<keyword evidence="5" id="KW-1185">Reference proteome</keyword>
<dbReference type="InterPro" id="IPR042099">
    <property type="entry name" value="ANL_N_sf"/>
</dbReference>
<name>A0A1I3J732_9FLAO</name>
<dbReference type="EMBL" id="FOQT01000005">
    <property type="protein sequence ID" value="SFI56037.1"/>
    <property type="molecule type" value="Genomic_DNA"/>
</dbReference>
<comment type="similarity">
    <text evidence="1">Belongs to the ATP-dependent AMP-binding enzyme family.</text>
</comment>
<evidence type="ECO:0000259" key="3">
    <source>
        <dbReference type="Pfam" id="PF00501"/>
    </source>
</evidence>
<reference evidence="4 5" key="1">
    <citation type="submission" date="2016-10" db="EMBL/GenBank/DDBJ databases">
        <authorList>
            <person name="de Groot N.N."/>
        </authorList>
    </citation>
    <scope>NUCLEOTIDE SEQUENCE [LARGE SCALE GENOMIC DNA]</scope>
    <source>
        <strain evidence="4 5">DSM 26000</strain>
    </source>
</reference>
<dbReference type="Gene3D" id="3.30.300.30">
    <property type="match status" value="1"/>
</dbReference>
<dbReference type="SUPFAM" id="SSF56801">
    <property type="entry name" value="Acetyl-CoA synthetase-like"/>
    <property type="match status" value="1"/>
</dbReference>
<dbReference type="InterPro" id="IPR045851">
    <property type="entry name" value="AMP-bd_C_sf"/>
</dbReference>
<dbReference type="RefSeq" id="WP_090082651.1">
    <property type="nucleotide sequence ID" value="NZ_FOQT01000005.1"/>
</dbReference>
<proteinExistence type="inferred from homology"/>
<evidence type="ECO:0000313" key="4">
    <source>
        <dbReference type="EMBL" id="SFI56037.1"/>
    </source>
</evidence>
<dbReference type="GO" id="GO:0006631">
    <property type="term" value="P:fatty acid metabolic process"/>
    <property type="evidence" value="ECO:0007669"/>
    <property type="project" value="TreeGrafter"/>
</dbReference>
<feature type="domain" description="AMP-dependent synthetase/ligase" evidence="3">
    <location>
        <begin position="41"/>
        <end position="185"/>
    </location>
</feature>
<dbReference type="InterPro" id="IPR000873">
    <property type="entry name" value="AMP-dep_synth/lig_dom"/>
</dbReference>
<dbReference type="Pfam" id="PF00501">
    <property type="entry name" value="AMP-binding"/>
    <property type="match status" value="1"/>
</dbReference>
<accession>A0A1I3J732</accession>
<evidence type="ECO:0000256" key="1">
    <source>
        <dbReference type="ARBA" id="ARBA00006432"/>
    </source>
</evidence>
<protein>
    <submittedName>
        <fullName evidence="4">O-succinylbenzoic acid--CoA ligase</fullName>
    </submittedName>
</protein>
<keyword evidence="2 4" id="KW-0436">Ligase</keyword>
<evidence type="ECO:0000256" key="2">
    <source>
        <dbReference type="ARBA" id="ARBA00022598"/>
    </source>
</evidence>
<dbReference type="PANTHER" id="PTHR43201">
    <property type="entry name" value="ACYL-COA SYNTHETASE"/>
    <property type="match status" value="1"/>
</dbReference>
<dbReference type="PANTHER" id="PTHR43201:SF5">
    <property type="entry name" value="MEDIUM-CHAIN ACYL-COA LIGASE ACSF2, MITOCHONDRIAL"/>
    <property type="match status" value="1"/>
</dbReference>
<evidence type="ECO:0000313" key="5">
    <source>
        <dbReference type="Proteomes" id="UP000198931"/>
    </source>
</evidence>
<dbReference type="Proteomes" id="UP000198931">
    <property type="component" value="Unassembled WGS sequence"/>
</dbReference>